<evidence type="ECO:0000256" key="1">
    <source>
        <dbReference type="SAM" id="MobiDB-lite"/>
    </source>
</evidence>
<feature type="region of interest" description="Disordered" evidence="1">
    <location>
        <begin position="57"/>
        <end position="77"/>
    </location>
</feature>
<sequence>MHLRQRLASSSQASCSYAARPFVARPRRSTTSAAAPRHQTQLRRPISQICRAAELDELDEEDDLEQDPSQGDNPYERMVDINNVYPDYEDEAWVSRVTNWEEFWYESEDILDIEEEDASPADQSMQAINRAYSLIQQLGSLRKRTVVEQMIGPRVRPPETYDQSYTNSFQYAEEMPMERLDPNPDWNVMDMRALAEKRRHRALLDAEWRHQTSLLARPSSFTLQQRHPSDVRLQGSDRDWIREGETWSHEQIMDLIVGGGKFVHPDKVKVAVMNPLLPADFNAGGVHAVPETEDFIKAIGHLATEDEILHLQSEVELAEKDFVDPTLVFEDGEGNLYTEAPVNRWAQLAKARDAADVELFEAVVDRMNARQAKREAAAAAAAAGDDAADDAALLSLEGGSGAAAAALAAAAEGWSGSDDEDEAYEDEEALDELYGEGFAEFMQGQDGMVFYADGEEGEEAEEGQEEAEEGQEQ</sequence>
<reference evidence="2 3" key="1">
    <citation type="submission" date="2023-05" db="EMBL/GenBank/DDBJ databases">
        <title>A 100% complete, gapless, phased diploid assembly of the Scenedesmus obliquus UTEX 3031 genome.</title>
        <authorList>
            <person name="Biondi T.C."/>
            <person name="Hanschen E.R."/>
            <person name="Kwon T."/>
            <person name="Eng W."/>
            <person name="Kruse C.P.S."/>
            <person name="Koehler S.I."/>
            <person name="Kunde Y."/>
            <person name="Gleasner C.D."/>
            <person name="You Mak K.T."/>
            <person name="Polle J."/>
            <person name="Hovde B.T."/>
            <person name="Starkenburg S.R."/>
        </authorList>
    </citation>
    <scope>NUCLEOTIDE SEQUENCE [LARGE SCALE GENOMIC DNA]</scope>
    <source>
        <strain evidence="2 3">DOE0152z</strain>
    </source>
</reference>
<evidence type="ECO:0000313" key="2">
    <source>
        <dbReference type="EMBL" id="WIA13618.1"/>
    </source>
</evidence>
<dbReference type="Proteomes" id="UP001244341">
    <property type="component" value="Chromosome 4b"/>
</dbReference>
<organism evidence="2 3">
    <name type="scientific">Tetradesmus obliquus</name>
    <name type="common">Green alga</name>
    <name type="synonym">Acutodesmus obliquus</name>
    <dbReference type="NCBI Taxonomy" id="3088"/>
    <lineage>
        <taxon>Eukaryota</taxon>
        <taxon>Viridiplantae</taxon>
        <taxon>Chlorophyta</taxon>
        <taxon>core chlorophytes</taxon>
        <taxon>Chlorophyceae</taxon>
        <taxon>CS clade</taxon>
        <taxon>Sphaeropleales</taxon>
        <taxon>Scenedesmaceae</taxon>
        <taxon>Tetradesmus</taxon>
    </lineage>
</organism>
<gene>
    <name evidence="2" type="ORF">OEZ85_007182</name>
</gene>
<feature type="region of interest" description="Disordered" evidence="1">
    <location>
        <begin position="445"/>
        <end position="473"/>
    </location>
</feature>
<protein>
    <submittedName>
        <fullName evidence="2">Uncharacterized protein</fullName>
    </submittedName>
</protein>
<name>A0ABY8TWT5_TETOB</name>
<feature type="compositionally biased region" description="Acidic residues" evidence="1">
    <location>
        <begin position="57"/>
        <end position="66"/>
    </location>
</feature>
<dbReference type="EMBL" id="CP126211">
    <property type="protein sequence ID" value="WIA13618.1"/>
    <property type="molecule type" value="Genomic_DNA"/>
</dbReference>
<proteinExistence type="predicted"/>
<keyword evidence="3" id="KW-1185">Reference proteome</keyword>
<feature type="compositionally biased region" description="Acidic residues" evidence="1">
    <location>
        <begin position="453"/>
        <end position="473"/>
    </location>
</feature>
<accession>A0ABY8TWT5</accession>
<evidence type="ECO:0000313" key="3">
    <source>
        <dbReference type="Proteomes" id="UP001244341"/>
    </source>
</evidence>